<keyword evidence="6" id="KW-1185">Reference proteome</keyword>
<evidence type="ECO:0000256" key="2">
    <source>
        <dbReference type="ARBA" id="ARBA00023125"/>
    </source>
</evidence>
<dbReference type="PRINTS" id="PR00035">
    <property type="entry name" value="HTHGNTR"/>
</dbReference>
<proteinExistence type="predicted"/>
<dbReference type="Gene3D" id="1.20.120.530">
    <property type="entry name" value="GntR ligand-binding domain-like"/>
    <property type="match status" value="1"/>
</dbReference>
<keyword evidence="1" id="KW-0805">Transcription regulation</keyword>
<organism evidence="5 6">
    <name type="scientific">Occultella gossypii</name>
    <dbReference type="NCBI Taxonomy" id="2800820"/>
    <lineage>
        <taxon>Bacteria</taxon>
        <taxon>Bacillati</taxon>
        <taxon>Actinomycetota</taxon>
        <taxon>Actinomycetes</taxon>
        <taxon>Micrococcales</taxon>
        <taxon>Ruaniaceae</taxon>
        <taxon>Occultella</taxon>
    </lineage>
</organism>
<dbReference type="SMART" id="SM00345">
    <property type="entry name" value="HTH_GNTR"/>
    <property type="match status" value="1"/>
</dbReference>
<comment type="caution">
    <text evidence="5">The sequence shown here is derived from an EMBL/GenBank/DDBJ whole genome shotgun (WGS) entry which is preliminary data.</text>
</comment>
<evidence type="ECO:0000256" key="1">
    <source>
        <dbReference type="ARBA" id="ARBA00023015"/>
    </source>
</evidence>
<name>A0ABS7S5C1_9MICO</name>
<dbReference type="InterPro" id="IPR011711">
    <property type="entry name" value="GntR_C"/>
</dbReference>
<evidence type="ECO:0000313" key="6">
    <source>
        <dbReference type="Proteomes" id="UP000826651"/>
    </source>
</evidence>
<keyword evidence="2" id="KW-0238">DNA-binding</keyword>
<dbReference type="SMART" id="SM00895">
    <property type="entry name" value="FCD"/>
    <property type="match status" value="1"/>
</dbReference>
<dbReference type="SUPFAM" id="SSF46785">
    <property type="entry name" value="Winged helix' DNA-binding domain"/>
    <property type="match status" value="1"/>
</dbReference>
<dbReference type="PANTHER" id="PTHR43537:SF24">
    <property type="entry name" value="GLUCONATE OPERON TRANSCRIPTIONAL REPRESSOR"/>
    <property type="match status" value="1"/>
</dbReference>
<evidence type="ECO:0000313" key="5">
    <source>
        <dbReference type="EMBL" id="MBZ2195544.1"/>
    </source>
</evidence>
<accession>A0ABS7S5C1</accession>
<dbReference type="InterPro" id="IPR000524">
    <property type="entry name" value="Tscrpt_reg_HTH_GntR"/>
</dbReference>
<dbReference type="PROSITE" id="PS50949">
    <property type="entry name" value="HTH_GNTR"/>
    <property type="match status" value="1"/>
</dbReference>
<sequence length="229" mass="25821">MTPGDSTVTFGPAQRRVLADDVTDQLRAAIVSGSLPPGERLREDELATQMSVSRGPIREAFVKLEREGLIVIERYKGARVVELYRDDIDQIFSLRTVLEALGAEWACQHATEADIEELGRVLDRFLEATPDTLTPELIAELDIAFHDGIMQASRHDRLIRAWDGLKAQISSFLITRLALRKDYGESWEPDHRELLGHIANKRVDEAVAHIRGHVNASYQRVVDAMENRD</sequence>
<dbReference type="Proteomes" id="UP000826651">
    <property type="component" value="Unassembled WGS sequence"/>
</dbReference>
<dbReference type="Pfam" id="PF00392">
    <property type="entry name" value="GntR"/>
    <property type="match status" value="1"/>
</dbReference>
<dbReference type="RefSeq" id="WP_223403589.1">
    <property type="nucleotide sequence ID" value="NZ_JAGSHT010000005.1"/>
</dbReference>
<evidence type="ECO:0000259" key="4">
    <source>
        <dbReference type="PROSITE" id="PS50949"/>
    </source>
</evidence>
<gene>
    <name evidence="5" type="ORF">KCQ71_05225</name>
</gene>
<dbReference type="Pfam" id="PF07729">
    <property type="entry name" value="FCD"/>
    <property type="match status" value="1"/>
</dbReference>
<evidence type="ECO:0000256" key="3">
    <source>
        <dbReference type="ARBA" id="ARBA00023163"/>
    </source>
</evidence>
<dbReference type="InterPro" id="IPR036390">
    <property type="entry name" value="WH_DNA-bd_sf"/>
</dbReference>
<dbReference type="EMBL" id="JAGSHT010000005">
    <property type="protein sequence ID" value="MBZ2195544.1"/>
    <property type="molecule type" value="Genomic_DNA"/>
</dbReference>
<protein>
    <submittedName>
        <fullName evidence="5">GntR family transcriptional regulator</fullName>
    </submittedName>
</protein>
<keyword evidence="3" id="KW-0804">Transcription</keyword>
<dbReference type="InterPro" id="IPR008920">
    <property type="entry name" value="TF_FadR/GntR_C"/>
</dbReference>
<dbReference type="CDD" id="cd07377">
    <property type="entry name" value="WHTH_GntR"/>
    <property type="match status" value="1"/>
</dbReference>
<dbReference type="SUPFAM" id="SSF48008">
    <property type="entry name" value="GntR ligand-binding domain-like"/>
    <property type="match status" value="1"/>
</dbReference>
<feature type="domain" description="HTH gntR-type" evidence="4">
    <location>
        <begin position="16"/>
        <end position="83"/>
    </location>
</feature>
<dbReference type="InterPro" id="IPR036388">
    <property type="entry name" value="WH-like_DNA-bd_sf"/>
</dbReference>
<dbReference type="Gene3D" id="1.10.10.10">
    <property type="entry name" value="Winged helix-like DNA-binding domain superfamily/Winged helix DNA-binding domain"/>
    <property type="match status" value="1"/>
</dbReference>
<dbReference type="PANTHER" id="PTHR43537">
    <property type="entry name" value="TRANSCRIPTIONAL REGULATOR, GNTR FAMILY"/>
    <property type="match status" value="1"/>
</dbReference>
<reference evidence="5 6" key="1">
    <citation type="submission" date="2021-04" db="EMBL/GenBank/DDBJ databases">
        <title>Ruania sp. nov., isolated from sandy soil of mangrove forest.</title>
        <authorList>
            <person name="Ge X."/>
            <person name="Huang R."/>
            <person name="Liu W."/>
        </authorList>
    </citation>
    <scope>NUCLEOTIDE SEQUENCE [LARGE SCALE GENOMIC DNA]</scope>
    <source>
        <strain evidence="5 6">N2-46</strain>
    </source>
</reference>